<keyword evidence="14" id="KW-1185">Reference proteome</keyword>
<evidence type="ECO:0000256" key="8">
    <source>
        <dbReference type="ARBA" id="ARBA00048649"/>
    </source>
</evidence>
<evidence type="ECO:0000256" key="5">
    <source>
        <dbReference type="ARBA" id="ARBA00022723"/>
    </source>
</evidence>
<dbReference type="PROSITE" id="PS51384">
    <property type="entry name" value="FAD_FR"/>
    <property type="match status" value="1"/>
</dbReference>
<evidence type="ECO:0000256" key="6">
    <source>
        <dbReference type="ARBA" id="ARBA00023004"/>
    </source>
</evidence>
<comment type="catalytic activity">
    <reaction evidence="8">
        <text>2 nitric oxide + NADH + 2 O2 = 2 nitrate + NAD(+) + H(+)</text>
        <dbReference type="Rhea" id="RHEA:19469"/>
        <dbReference type="ChEBI" id="CHEBI:15378"/>
        <dbReference type="ChEBI" id="CHEBI:15379"/>
        <dbReference type="ChEBI" id="CHEBI:16480"/>
        <dbReference type="ChEBI" id="CHEBI:17632"/>
        <dbReference type="ChEBI" id="CHEBI:57540"/>
        <dbReference type="ChEBI" id="CHEBI:57945"/>
        <dbReference type="EC" id="1.14.12.17"/>
    </reaction>
</comment>
<dbReference type="InterPro" id="IPR017927">
    <property type="entry name" value="FAD-bd_FR_type"/>
</dbReference>
<organism evidence="13 14">
    <name type="scientific">Seiridium unicorne</name>
    <dbReference type="NCBI Taxonomy" id="138068"/>
    <lineage>
        <taxon>Eukaryota</taxon>
        <taxon>Fungi</taxon>
        <taxon>Dikarya</taxon>
        <taxon>Ascomycota</taxon>
        <taxon>Pezizomycotina</taxon>
        <taxon>Sordariomycetes</taxon>
        <taxon>Xylariomycetidae</taxon>
        <taxon>Amphisphaeriales</taxon>
        <taxon>Sporocadaceae</taxon>
        <taxon>Seiridium</taxon>
    </lineage>
</organism>
<comment type="catalytic activity">
    <reaction evidence="9">
        <text>2 nitric oxide + NADPH + 2 O2 = 2 nitrate + NADP(+) + H(+)</text>
        <dbReference type="Rhea" id="RHEA:19465"/>
        <dbReference type="ChEBI" id="CHEBI:15378"/>
        <dbReference type="ChEBI" id="CHEBI:15379"/>
        <dbReference type="ChEBI" id="CHEBI:16480"/>
        <dbReference type="ChEBI" id="CHEBI:17632"/>
        <dbReference type="ChEBI" id="CHEBI:57783"/>
        <dbReference type="ChEBI" id="CHEBI:58349"/>
        <dbReference type="EC" id="1.14.12.17"/>
    </reaction>
</comment>
<evidence type="ECO:0000313" key="14">
    <source>
        <dbReference type="Proteomes" id="UP001408356"/>
    </source>
</evidence>
<evidence type="ECO:0000256" key="2">
    <source>
        <dbReference type="ARBA" id="ARBA00012229"/>
    </source>
</evidence>
<dbReference type="CDD" id="cd06184">
    <property type="entry name" value="flavohem_like_fad_nad_binding"/>
    <property type="match status" value="1"/>
</dbReference>
<comment type="similarity">
    <text evidence="1">In the C-terminal section; belongs to the flavoprotein pyridine nucleotide cytochrome reductase family.</text>
</comment>
<keyword evidence="7" id="KW-0520">NAD</keyword>
<dbReference type="GO" id="GO:0051213">
    <property type="term" value="F:dioxygenase activity"/>
    <property type="evidence" value="ECO:0007669"/>
    <property type="project" value="UniProtKB-KW"/>
</dbReference>
<keyword evidence="13" id="KW-0560">Oxidoreductase</keyword>
<dbReference type="CDD" id="cd08922">
    <property type="entry name" value="FHb-globin"/>
    <property type="match status" value="1"/>
</dbReference>
<name>A0ABR2VAB2_9PEZI</name>
<dbReference type="Gene3D" id="1.10.490.10">
    <property type="entry name" value="Globins"/>
    <property type="match status" value="1"/>
</dbReference>
<reference evidence="13 14" key="1">
    <citation type="journal article" date="2024" name="J. Plant Pathol.">
        <title>Sequence and assembly of the genome of Seiridium unicorne, isolate CBS 538.82, causal agent of cypress canker disease.</title>
        <authorList>
            <person name="Scali E."/>
            <person name="Rocca G.D."/>
            <person name="Danti R."/>
            <person name="Garbelotto M."/>
            <person name="Barberini S."/>
            <person name="Baroncelli R."/>
            <person name="Emiliani G."/>
        </authorList>
    </citation>
    <scope>NUCLEOTIDE SEQUENCE [LARGE SCALE GENOMIC DNA]</scope>
    <source>
        <strain evidence="13 14">BM-138-508</strain>
    </source>
</reference>
<accession>A0ABR2VAB2</accession>
<dbReference type="Gene3D" id="2.40.30.10">
    <property type="entry name" value="Translation factors"/>
    <property type="match status" value="1"/>
</dbReference>
<evidence type="ECO:0000259" key="11">
    <source>
        <dbReference type="PROSITE" id="PS01033"/>
    </source>
</evidence>
<dbReference type="InterPro" id="IPR017938">
    <property type="entry name" value="Riboflavin_synthase-like_b-brl"/>
</dbReference>
<keyword evidence="6" id="KW-0408">Iron</keyword>
<dbReference type="PROSITE" id="PS01033">
    <property type="entry name" value="GLOBIN"/>
    <property type="match status" value="1"/>
</dbReference>
<dbReference type="EC" id="1.14.12.17" evidence="2"/>
<comment type="caution">
    <text evidence="13">The sequence shown here is derived from an EMBL/GenBank/DDBJ whole genome shotgun (WGS) entry which is preliminary data.</text>
</comment>
<gene>
    <name evidence="13" type="ORF">SUNI508_03866</name>
</gene>
<dbReference type="InterPro" id="IPR000971">
    <property type="entry name" value="Globin"/>
</dbReference>
<dbReference type="Pfam" id="PF00042">
    <property type="entry name" value="Globin"/>
    <property type="match status" value="1"/>
</dbReference>
<dbReference type="SUPFAM" id="SSF63380">
    <property type="entry name" value="Riboflavin synthase domain-like"/>
    <property type="match status" value="1"/>
</dbReference>
<sequence length="462" mass="52076">MSLTYEQMKLVKSTIPTLHEHGEHISTVFYKTMLKEHPELNNYFNAVNMKSGRQPRALTKLILAYASNISHISELTPKFERVANKHASLGIQPDHYDIVCKYLMRSFAAVLGPNMTTDVRVAWTKAYWIMANMLANREQQIYKEFKKWTGWRRFIIDKKTRETAEGDVVSFELKPVDGVPLISFMPGQYISLRVRVPGSGYLQIRQYSLSDAPRPDRYRITIKKILETKSSCSRNSSGFSTPSRRTPPNRSPSQASSFSTAVESTTGDSFLGIMDYSGKKQGVVSSLMINEMLEGDVLELSHPVGDFYLDTANDSGSTPVIFISAGVGVAPVLAMLNTVVETTAERPITWVQGSKQSIPFEEHVRKLAKSRPQMKTTFFNTGMGNKDIAESADSGGFGYYLEWFKEEEMYFGNKSAVYYICGPERFMLDISSYLVTNGVSVQQIRYELHSTGSLELAEDELY</sequence>
<dbReference type="Pfam" id="PF00175">
    <property type="entry name" value="NAD_binding_1"/>
    <property type="match status" value="1"/>
</dbReference>
<proteinExistence type="inferred from homology"/>
<dbReference type="Proteomes" id="UP001408356">
    <property type="component" value="Unassembled WGS sequence"/>
</dbReference>
<evidence type="ECO:0000256" key="1">
    <source>
        <dbReference type="ARBA" id="ARBA00006401"/>
    </source>
</evidence>
<evidence type="ECO:0000256" key="10">
    <source>
        <dbReference type="SAM" id="MobiDB-lite"/>
    </source>
</evidence>
<evidence type="ECO:0000259" key="12">
    <source>
        <dbReference type="PROSITE" id="PS51384"/>
    </source>
</evidence>
<evidence type="ECO:0000256" key="9">
    <source>
        <dbReference type="ARBA" id="ARBA00049433"/>
    </source>
</evidence>
<dbReference type="SUPFAM" id="SSF46458">
    <property type="entry name" value="Globin-like"/>
    <property type="match status" value="1"/>
</dbReference>
<dbReference type="EMBL" id="JARVKF010000057">
    <property type="protein sequence ID" value="KAK9423850.1"/>
    <property type="molecule type" value="Genomic_DNA"/>
</dbReference>
<keyword evidence="4" id="KW-0349">Heme</keyword>
<dbReference type="PANTHER" id="PTHR43396:SF3">
    <property type="entry name" value="FLAVOHEMOPROTEIN"/>
    <property type="match status" value="1"/>
</dbReference>
<keyword evidence="13" id="KW-0223">Dioxygenase</keyword>
<evidence type="ECO:0000256" key="4">
    <source>
        <dbReference type="ARBA" id="ARBA00022617"/>
    </source>
</evidence>
<dbReference type="InterPro" id="IPR009050">
    <property type="entry name" value="Globin-like_sf"/>
</dbReference>
<keyword evidence="3" id="KW-0216">Detoxification</keyword>
<evidence type="ECO:0000256" key="3">
    <source>
        <dbReference type="ARBA" id="ARBA00022575"/>
    </source>
</evidence>
<dbReference type="PANTHER" id="PTHR43396">
    <property type="entry name" value="FLAVOHEMOPROTEIN"/>
    <property type="match status" value="1"/>
</dbReference>
<protein>
    <recommendedName>
        <fullName evidence="2">nitric oxide dioxygenase</fullName>
        <ecNumber evidence="2">1.14.12.17</ecNumber>
    </recommendedName>
</protein>
<feature type="compositionally biased region" description="Low complexity" evidence="10">
    <location>
        <begin position="240"/>
        <end position="253"/>
    </location>
</feature>
<evidence type="ECO:0000313" key="13">
    <source>
        <dbReference type="EMBL" id="KAK9423850.1"/>
    </source>
</evidence>
<dbReference type="InterPro" id="IPR012292">
    <property type="entry name" value="Globin/Proto"/>
</dbReference>
<dbReference type="InterPro" id="IPR001433">
    <property type="entry name" value="OxRdtase_FAD/NAD-bd"/>
</dbReference>
<feature type="region of interest" description="Disordered" evidence="10">
    <location>
        <begin position="232"/>
        <end position="261"/>
    </location>
</feature>
<dbReference type="Gene3D" id="3.40.50.80">
    <property type="entry name" value="Nucleotide-binding domain of ferredoxin-NADP reductase (FNR) module"/>
    <property type="match status" value="1"/>
</dbReference>
<dbReference type="InterPro" id="IPR039261">
    <property type="entry name" value="FNR_nucleotide-bd"/>
</dbReference>
<evidence type="ECO:0000256" key="7">
    <source>
        <dbReference type="ARBA" id="ARBA00023027"/>
    </source>
</evidence>
<feature type="domain" description="Globin" evidence="11">
    <location>
        <begin position="2"/>
        <end position="139"/>
    </location>
</feature>
<keyword evidence="5" id="KW-0479">Metal-binding</keyword>
<feature type="domain" description="FAD-binding FR-type" evidence="12">
    <location>
        <begin position="149"/>
        <end position="310"/>
    </location>
</feature>
<dbReference type="SUPFAM" id="SSF52343">
    <property type="entry name" value="Ferredoxin reductase-like, C-terminal NADP-linked domain"/>
    <property type="match status" value="1"/>
</dbReference>